<proteinExistence type="predicted"/>
<evidence type="ECO:0000256" key="1">
    <source>
        <dbReference type="SAM" id="MobiDB-lite"/>
    </source>
</evidence>
<accession>A0A0F7TYM4</accession>
<organism evidence="2 3">
    <name type="scientific">Penicillium brasilianum</name>
    <dbReference type="NCBI Taxonomy" id="104259"/>
    <lineage>
        <taxon>Eukaryota</taxon>
        <taxon>Fungi</taxon>
        <taxon>Dikarya</taxon>
        <taxon>Ascomycota</taxon>
        <taxon>Pezizomycotina</taxon>
        <taxon>Eurotiomycetes</taxon>
        <taxon>Eurotiomycetidae</taxon>
        <taxon>Eurotiales</taxon>
        <taxon>Aspergillaceae</taxon>
        <taxon>Penicillium</taxon>
    </lineage>
</organism>
<gene>
    <name evidence="2" type="ORF">PMG11_09048</name>
</gene>
<dbReference type="EMBL" id="CDHK01000008">
    <property type="protein sequence ID" value="CEJ60475.1"/>
    <property type="molecule type" value="Genomic_DNA"/>
</dbReference>
<feature type="region of interest" description="Disordered" evidence="1">
    <location>
        <begin position="1"/>
        <end position="36"/>
    </location>
</feature>
<dbReference type="AlphaFoldDB" id="A0A0F7TYM4"/>
<sequence length="223" mass="24649">MDVPQSNSNASQTSASELPSSGFSSVEPEPLDPFAQSAKDLTQQPFKTLQSFRKALERRHQELLNNQTRDHWGPVSTNAGPSFVVEVGLSKSAQHLALATHGWLETPSSSVHLAITINIARENPEIVLHRWELTPRRYGVRTRSSPPSACRTASIRVSRTNNATSVAGEIYVNGTATSTRQLDLPFAKITGRNPQQPLERDLMISEQALQNFAEGIWRRQGLL</sequence>
<protein>
    <submittedName>
        <fullName evidence="2">Uncharacterized protein</fullName>
    </submittedName>
</protein>
<dbReference type="Proteomes" id="UP000042958">
    <property type="component" value="Unassembled WGS sequence"/>
</dbReference>
<evidence type="ECO:0000313" key="2">
    <source>
        <dbReference type="EMBL" id="CEJ60475.1"/>
    </source>
</evidence>
<dbReference type="OrthoDB" id="76567at2759"/>
<reference evidence="3" key="1">
    <citation type="journal article" date="2015" name="Genome Announc.">
        <title>Draft genome sequence of the fungus Penicillium brasilianum MG11.</title>
        <authorList>
            <person name="Horn F."/>
            <person name="Linde J."/>
            <person name="Mattern D.J."/>
            <person name="Walther G."/>
            <person name="Guthke R."/>
            <person name="Brakhage A.A."/>
            <person name="Valiante V."/>
        </authorList>
    </citation>
    <scope>NUCLEOTIDE SEQUENCE [LARGE SCALE GENOMIC DNA]</scope>
    <source>
        <strain evidence="3">MG11</strain>
    </source>
</reference>
<evidence type="ECO:0000313" key="3">
    <source>
        <dbReference type="Proteomes" id="UP000042958"/>
    </source>
</evidence>
<name>A0A0F7TYM4_PENBI</name>
<feature type="compositionally biased region" description="Low complexity" evidence="1">
    <location>
        <begin position="1"/>
        <end position="16"/>
    </location>
</feature>
<keyword evidence="3" id="KW-1185">Reference proteome</keyword>